<evidence type="ECO:0000256" key="2">
    <source>
        <dbReference type="SAM" id="Phobius"/>
    </source>
</evidence>
<feature type="transmembrane region" description="Helical" evidence="2">
    <location>
        <begin position="143"/>
        <end position="163"/>
    </location>
</feature>
<feature type="region of interest" description="Disordered" evidence="1">
    <location>
        <begin position="382"/>
        <end position="441"/>
    </location>
</feature>
<feature type="transmembrane region" description="Helical" evidence="2">
    <location>
        <begin position="274"/>
        <end position="296"/>
    </location>
</feature>
<sequence>MEMNNTDTLNNNNDTYISPDTPITRGPSDDPYMTTGAVAYAILCTISLILMCILTIIYGRLSYNRVFVYFCVSVIALFIPHTLGAWIFGANLARAPNWLCWIQGLWINAAGIGAGLLVLLYSYEIYKSIVLHVDNDYQLRKKYYLALAVLLPLLIGFIGPVIVAEKPYGILPGPYFCVLYSPILPLAFVSIQGWNTLLSIPVSAKEKYEPQKTNTDISHEIESAFTIPYTPTTMTSTANASQIIHSPTTYVNHNDNYSIPDQVSKLSDRTISSIPVYVCLRLVMFGLLYSAVTISVYGRNLYDSVRQAEYDFKPTYLEYVIASLGIILFLVFGTSIEAGRAYLRFIRILAKLNWLRRCFAWMRRDESFGDWEIQQQKKRAEEQAKQEKKLKMQQKRRKNQHQRDDSRANVLNDIMEIDDDDETDINGENEQQHQNEIGQAL</sequence>
<keyword evidence="4" id="KW-1185">Reference proteome</keyword>
<feature type="transmembrane region" description="Helical" evidence="2">
    <location>
        <begin position="101"/>
        <end position="123"/>
    </location>
</feature>
<keyword evidence="2" id="KW-1133">Transmembrane helix</keyword>
<dbReference type="EMBL" id="CAJVPS010001782">
    <property type="protein sequence ID" value="CAG8550251.1"/>
    <property type="molecule type" value="Genomic_DNA"/>
</dbReference>
<evidence type="ECO:0000313" key="4">
    <source>
        <dbReference type="Proteomes" id="UP000789508"/>
    </source>
</evidence>
<dbReference type="Proteomes" id="UP000789508">
    <property type="component" value="Unassembled WGS sequence"/>
</dbReference>
<feature type="transmembrane region" description="Helical" evidence="2">
    <location>
        <begin position="66"/>
        <end position="89"/>
    </location>
</feature>
<feature type="compositionally biased region" description="Polar residues" evidence="1">
    <location>
        <begin position="432"/>
        <end position="441"/>
    </location>
</feature>
<dbReference type="OrthoDB" id="2425036at2759"/>
<reference evidence="3" key="1">
    <citation type="submission" date="2021-06" db="EMBL/GenBank/DDBJ databases">
        <authorList>
            <person name="Kallberg Y."/>
            <person name="Tangrot J."/>
            <person name="Rosling A."/>
        </authorList>
    </citation>
    <scope>NUCLEOTIDE SEQUENCE</scope>
    <source>
        <strain evidence="3">FL130A</strain>
    </source>
</reference>
<evidence type="ECO:0000313" key="3">
    <source>
        <dbReference type="EMBL" id="CAG8550251.1"/>
    </source>
</evidence>
<proteinExistence type="predicted"/>
<feature type="region of interest" description="Disordered" evidence="1">
    <location>
        <begin position="1"/>
        <end position="28"/>
    </location>
</feature>
<keyword evidence="2" id="KW-0812">Transmembrane</keyword>
<keyword evidence="2" id="KW-0472">Membrane</keyword>
<feature type="transmembrane region" description="Helical" evidence="2">
    <location>
        <begin position="37"/>
        <end position="59"/>
    </location>
</feature>
<organism evidence="3 4">
    <name type="scientific">Ambispora leptoticha</name>
    <dbReference type="NCBI Taxonomy" id="144679"/>
    <lineage>
        <taxon>Eukaryota</taxon>
        <taxon>Fungi</taxon>
        <taxon>Fungi incertae sedis</taxon>
        <taxon>Mucoromycota</taxon>
        <taxon>Glomeromycotina</taxon>
        <taxon>Glomeromycetes</taxon>
        <taxon>Archaeosporales</taxon>
        <taxon>Ambisporaceae</taxon>
        <taxon>Ambispora</taxon>
    </lineage>
</organism>
<comment type="caution">
    <text evidence="3">The sequence shown here is derived from an EMBL/GenBank/DDBJ whole genome shotgun (WGS) entry which is preliminary data.</text>
</comment>
<feature type="compositionally biased region" description="Low complexity" evidence="1">
    <location>
        <begin position="1"/>
        <end position="15"/>
    </location>
</feature>
<accession>A0A9N9B4B9</accession>
<feature type="compositionally biased region" description="Acidic residues" evidence="1">
    <location>
        <begin position="415"/>
        <end position="427"/>
    </location>
</feature>
<protein>
    <submittedName>
        <fullName evidence="3">1704_t:CDS:1</fullName>
    </submittedName>
</protein>
<feature type="compositionally biased region" description="Basic residues" evidence="1">
    <location>
        <begin position="391"/>
        <end position="400"/>
    </location>
</feature>
<dbReference type="AlphaFoldDB" id="A0A9N9B4B9"/>
<name>A0A9N9B4B9_9GLOM</name>
<evidence type="ECO:0000256" key="1">
    <source>
        <dbReference type="SAM" id="MobiDB-lite"/>
    </source>
</evidence>
<feature type="transmembrane region" description="Helical" evidence="2">
    <location>
        <begin position="316"/>
        <end position="336"/>
    </location>
</feature>
<gene>
    <name evidence="3" type="ORF">ALEPTO_LOCUS5841</name>
</gene>